<reference evidence="1" key="2">
    <citation type="journal article" date="2022" name="Microbiol. Resour. Announc.">
        <title>Metagenome Sequencing to Explore Phylogenomics of Terrestrial Cyanobacteria.</title>
        <authorList>
            <person name="Ward R.D."/>
            <person name="Stajich J.E."/>
            <person name="Johansen J.R."/>
            <person name="Huntemann M."/>
            <person name="Clum A."/>
            <person name="Foster B."/>
            <person name="Foster B."/>
            <person name="Roux S."/>
            <person name="Palaniappan K."/>
            <person name="Varghese N."/>
            <person name="Mukherjee S."/>
            <person name="Reddy T.B.K."/>
            <person name="Daum C."/>
            <person name="Copeland A."/>
            <person name="Chen I.A."/>
            <person name="Ivanova N.N."/>
            <person name="Kyrpides N.C."/>
            <person name="Shapiro N."/>
            <person name="Eloe-Fadrosh E.A."/>
            <person name="Pietrasiak N."/>
        </authorList>
    </citation>
    <scope>NUCLEOTIDE SEQUENCE</scope>
    <source>
        <strain evidence="1">JT2-VF2</strain>
    </source>
</reference>
<organism evidence="1 2">
    <name type="scientific">Mojavia pulchra JT2-VF2</name>
    <dbReference type="NCBI Taxonomy" id="287848"/>
    <lineage>
        <taxon>Bacteria</taxon>
        <taxon>Bacillati</taxon>
        <taxon>Cyanobacteriota</taxon>
        <taxon>Cyanophyceae</taxon>
        <taxon>Nostocales</taxon>
        <taxon>Nostocaceae</taxon>
    </lineage>
</organism>
<dbReference type="EMBL" id="JAHHHN010000001">
    <property type="protein sequence ID" value="MBW4559710.1"/>
    <property type="molecule type" value="Genomic_DNA"/>
</dbReference>
<accession>A0A951PVD5</accession>
<protein>
    <submittedName>
        <fullName evidence="1">Uncharacterized protein</fullName>
    </submittedName>
</protein>
<name>A0A951PVD5_9NOST</name>
<dbReference type="Proteomes" id="UP000715781">
    <property type="component" value="Unassembled WGS sequence"/>
</dbReference>
<gene>
    <name evidence="1" type="ORF">KME32_00910</name>
</gene>
<evidence type="ECO:0000313" key="1">
    <source>
        <dbReference type="EMBL" id="MBW4559710.1"/>
    </source>
</evidence>
<dbReference type="AlphaFoldDB" id="A0A951PVD5"/>
<evidence type="ECO:0000313" key="2">
    <source>
        <dbReference type="Proteomes" id="UP000715781"/>
    </source>
</evidence>
<comment type="caution">
    <text evidence="1">The sequence shown here is derived from an EMBL/GenBank/DDBJ whole genome shotgun (WGS) entry which is preliminary data.</text>
</comment>
<reference evidence="1" key="1">
    <citation type="submission" date="2021-05" db="EMBL/GenBank/DDBJ databases">
        <authorList>
            <person name="Pietrasiak N."/>
            <person name="Ward R."/>
            <person name="Stajich J.E."/>
            <person name="Kurbessoian T."/>
        </authorList>
    </citation>
    <scope>NUCLEOTIDE SEQUENCE</scope>
    <source>
        <strain evidence="1">JT2-VF2</strain>
    </source>
</reference>
<sequence length="57" mass="6541">MIGLTLSLNYLESDRVYHKHLQRLAYSQIKVELGVGIEKLLFPSPLNLLIIYIVNTV</sequence>
<proteinExistence type="predicted"/>